<feature type="region of interest" description="Disordered" evidence="1">
    <location>
        <begin position="128"/>
        <end position="196"/>
    </location>
</feature>
<feature type="compositionally biased region" description="Basic and acidic residues" evidence="1">
    <location>
        <begin position="86"/>
        <end position="96"/>
    </location>
</feature>
<name>A0A4Q0U7K3_9BACT</name>
<feature type="compositionally biased region" description="Polar residues" evidence="1">
    <location>
        <begin position="128"/>
        <end position="141"/>
    </location>
</feature>
<comment type="caution">
    <text evidence="2">The sequence shown here is derived from an EMBL/GenBank/DDBJ whole genome shotgun (WGS) entry which is preliminary data.</text>
</comment>
<evidence type="ECO:0000313" key="3">
    <source>
        <dbReference type="Proteomes" id="UP000711407"/>
    </source>
</evidence>
<dbReference type="Proteomes" id="UP000711407">
    <property type="component" value="Unassembled WGS sequence"/>
</dbReference>
<sequence length="196" mass="22217">MEQMKYPQSSPRRRQSKWDKPVSRKFYLSIKGQVESASKYCKQIDVAKVMTALHEYIHGYVYAKPLNDVEQVVVKLLVPHIKKARERSQRAREAAARRRQAKENAAQPTPAPAMPATAMEETASGQPYISTDISTRGTSTDSPKEVYTDIAVPSETARVKRRAAAAGRRRLKHLKRIARRHRSSGDISANEKRPHQ</sequence>
<gene>
    <name evidence="2" type="ORF">K8V47_03320</name>
</gene>
<feature type="compositionally biased region" description="Basic residues" evidence="1">
    <location>
        <begin position="159"/>
        <end position="182"/>
    </location>
</feature>
<feature type="compositionally biased region" description="Low complexity" evidence="1">
    <location>
        <begin position="103"/>
        <end position="114"/>
    </location>
</feature>
<feature type="region of interest" description="Disordered" evidence="1">
    <location>
        <begin position="84"/>
        <end position="114"/>
    </location>
</feature>
<organism evidence="2 3">
    <name type="scientific">Candidatus Amulumruptor caecigallinarius</name>
    <dbReference type="NCBI Taxonomy" id="2109911"/>
    <lineage>
        <taxon>Bacteria</taxon>
        <taxon>Pseudomonadati</taxon>
        <taxon>Bacteroidota</taxon>
        <taxon>Bacteroidia</taxon>
        <taxon>Bacteroidales</taxon>
        <taxon>Muribaculaceae</taxon>
        <taxon>Candidatus Amulumruptor</taxon>
    </lineage>
</organism>
<evidence type="ECO:0000313" key="2">
    <source>
        <dbReference type="EMBL" id="HJE38780.1"/>
    </source>
</evidence>
<reference evidence="2" key="1">
    <citation type="journal article" date="2021" name="PeerJ">
        <title>Extensive microbial diversity within the chicken gut microbiome revealed by metagenomics and culture.</title>
        <authorList>
            <person name="Gilroy R."/>
            <person name="Ravi A."/>
            <person name="Getino M."/>
            <person name="Pursley I."/>
            <person name="Horton D.L."/>
            <person name="Alikhan N.F."/>
            <person name="Baker D."/>
            <person name="Gharbi K."/>
            <person name="Hall N."/>
            <person name="Watson M."/>
            <person name="Adriaenssens E.M."/>
            <person name="Foster-Nyarko E."/>
            <person name="Jarju S."/>
            <person name="Secka A."/>
            <person name="Antonio M."/>
            <person name="Oren A."/>
            <person name="Chaudhuri R.R."/>
            <person name="La Ragione R."/>
            <person name="Hildebrand F."/>
            <person name="Pallen M.J."/>
        </authorList>
    </citation>
    <scope>NUCLEOTIDE SEQUENCE</scope>
    <source>
        <strain evidence="2">4100</strain>
    </source>
</reference>
<reference evidence="2" key="2">
    <citation type="submission" date="2021-09" db="EMBL/GenBank/DDBJ databases">
        <authorList>
            <person name="Gilroy R."/>
        </authorList>
    </citation>
    <scope>NUCLEOTIDE SEQUENCE</scope>
    <source>
        <strain evidence="2">4100</strain>
    </source>
</reference>
<protein>
    <submittedName>
        <fullName evidence="2">Uncharacterized protein</fullName>
    </submittedName>
</protein>
<dbReference type="AlphaFoldDB" id="A0A4Q0U7K3"/>
<accession>A0A4Q0U7K3</accession>
<proteinExistence type="predicted"/>
<dbReference type="EMBL" id="DYXT01000020">
    <property type="protein sequence ID" value="HJE38780.1"/>
    <property type="molecule type" value="Genomic_DNA"/>
</dbReference>
<evidence type="ECO:0000256" key="1">
    <source>
        <dbReference type="SAM" id="MobiDB-lite"/>
    </source>
</evidence>